<comment type="subcellular location">
    <subcellularLocation>
        <location evidence="1">Membrane</location>
        <topology evidence="1">Multi-pass membrane protein</topology>
    </subcellularLocation>
</comment>
<evidence type="ECO:0000313" key="10">
    <source>
        <dbReference type="EMBL" id="RLV54979.1"/>
    </source>
</evidence>
<dbReference type="Gene3D" id="1.10.287.70">
    <property type="match status" value="1"/>
</dbReference>
<dbReference type="InterPro" id="IPR028325">
    <property type="entry name" value="VG_K_chnl"/>
</dbReference>
<dbReference type="RefSeq" id="WP_121795255.1">
    <property type="nucleotide sequence ID" value="NZ_RDBF01000012.1"/>
</dbReference>
<dbReference type="AlphaFoldDB" id="A0A3L8PJN0"/>
<accession>A0A3L8PJN0</accession>
<evidence type="ECO:0000256" key="8">
    <source>
        <dbReference type="SAM" id="Phobius"/>
    </source>
</evidence>
<evidence type="ECO:0000259" key="9">
    <source>
        <dbReference type="Pfam" id="PF07885"/>
    </source>
</evidence>
<keyword evidence="5" id="KW-0406">Ion transport</keyword>
<feature type="transmembrane region" description="Helical" evidence="8">
    <location>
        <begin position="49"/>
        <end position="66"/>
    </location>
</feature>
<dbReference type="SUPFAM" id="SSF81324">
    <property type="entry name" value="Voltage-gated potassium channels"/>
    <property type="match status" value="1"/>
</dbReference>
<evidence type="ECO:0000256" key="1">
    <source>
        <dbReference type="ARBA" id="ARBA00004141"/>
    </source>
</evidence>
<dbReference type="InterPro" id="IPR027359">
    <property type="entry name" value="Volt_channel_dom_sf"/>
</dbReference>
<keyword evidence="7 10" id="KW-0407">Ion channel</keyword>
<dbReference type="Proteomes" id="UP000282515">
    <property type="component" value="Unassembled WGS sequence"/>
</dbReference>
<feature type="transmembrane region" description="Helical" evidence="8">
    <location>
        <begin position="115"/>
        <end position="135"/>
    </location>
</feature>
<dbReference type="GO" id="GO:0008076">
    <property type="term" value="C:voltage-gated potassium channel complex"/>
    <property type="evidence" value="ECO:0007669"/>
    <property type="project" value="InterPro"/>
</dbReference>
<keyword evidence="11" id="KW-1185">Reference proteome</keyword>
<evidence type="ECO:0000256" key="6">
    <source>
        <dbReference type="ARBA" id="ARBA00023136"/>
    </source>
</evidence>
<reference evidence="10 11" key="1">
    <citation type="submission" date="2018-10" db="EMBL/GenBank/DDBJ databases">
        <title>Aeromicrobium sp. 9W16Y-2 whole genome shotgun sequence.</title>
        <authorList>
            <person name="Li F."/>
        </authorList>
    </citation>
    <scope>NUCLEOTIDE SEQUENCE [LARGE SCALE GENOMIC DNA]</scope>
    <source>
        <strain evidence="10 11">9W16Y-2</strain>
    </source>
</reference>
<evidence type="ECO:0000313" key="11">
    <source>
        <dbReference type="Proteomes" id="UP000282515"/>
    </source>
</evidence>
<dbReference type="PANTHER" id="PTHR11537">
    <property type="entry name" value="VOLTAGE-GATED POTASSIUM CHANNEL"/>
    <property type="match status" value="1"/>
</dbReference>
<dbReference type="Gene3D" id="1.20.120.350">
    <property type="entry name" value="Voltage-gated potassium channels. Chain C"/>
    <property type="match status" value="1"/>
</dbReference>
<evidence type="ECO:0000256" key="3">
    <source>
        <dbReference type="ARBA" id="ARBA00022692"/>
    </source>
</evidence>
<dbReference type="GO" id="GO:0001508">
    <property type="term" value="P:action potential"/>
    <property type="evidence" value="ECO:0007669"/>
    <property type="project" value="TreeGrafter"/>
</dbReference>
<protein>
    <submittedName>
        <fullName evidence="10">Two pore domain potassium channel family protein</fullName>
    </submittedName>
</protein>
<dbReference type="InterPro" id="IPR013099">
    <property type="entry name" value="K_chnl_dom"/>
</dbReference>
<keyword evidence="3 8" id="KW-0812">Transmembrane</keyword>
<dbReference type="PRINTS" id="PR00169">
    <property type="entry name" value="KCHANNEL"/>
</dbReference>
<dbReference type="GO" id="GO:0005249">
    <property type="term" value="F:voltage-gated potassium channel activity"/>
    <property type="evidence" value="ECO:0007669"/>
    <property type="project" value="InterPro"/>
</dbReference>
<sequence length="209" mass="23060">MPNRERQWSKALDIPLTVSTLIFLAAYAWPILDPDLSRGWRQACTTAVWATWGLLGIDFGMRLYLAEDRRDFVRRHPLDLAVLILPLLRPLRLLRLITLLTALNRYAGSSLRGKIGVYLTGSVSLIIFVGALAVLDAERGHGGPIQSFGDALWWACTTVTTVGYGDMYPVTATGRLVAVFLMLGGIATVGVVTASFATWLLDQIREEKT</sequence>
<dbReference type="Pfam" id="PF07885">
    <property type="entry name" value="Ion_trans_2"/>
    <property type="match status" value="1"/>
</dbReference>
<gene>
    <name evidence="10" type="ORF">D9V41_13640</name>
</gene>
<feature type="transmembrane region" description="Helical" evidence="8">
    <location>
        <begin position="12"/>
        <end position="29"/>
    </location>
</feature>
<evidence type="ECO:0000256" key="5">
    <source>
        <dbReference type="ARBA" id="ARBA00023065"/>
    </source>
</evidence>
<proteinExistence type="predicted"/>
<feature type="transmembrane region" description="Helical" evidence="8">
    <location>
        <begin position="177"/>
        <end position="201"/>
    </location>
</feature>
<dbReference type="Gene3D" id="1.20.5.110">
    <property type="match status" value="1"/>
</dbReference>
<feature type="domain" description="Potassium channel" evidence="9">
    <location>
        <begin position="127"/>
        <end position="200"/>
    </location>
</feature>
<organism evidence="10 11">
    <name type="scientific">Aeromicrobium phragmitis</name>
    <dbReference type="NCBI Taxonomy" id="2478914"/>
    <lineage>
        <taxon>Bacteria</taxon>
        <taxon>Bacillati</taxon>
        <taxon>Actinomycetota</taxon>
        <taxon>Actinomycetes</taxon>
        <taxon>Propionibacteriales</taxon>
        <taxon>Nocardioidaceae</taxon>
        <taxon>Aeromicrobium</taxon>
    </lineage>
</organism>
<dbReference type="EMBL" id="RDBF01000012">
    <property type="protein sequence ID" value="RLV54979.1"/>
    <property type="molecule type" value="Genomic_DNA"/>
</dbReference>
<name>A0A3L8PJN0_9ACTN</name>
<evidence type="ECO:0000256" key="7">
    <source>
        <dbReference type="ARBA" id="ARBA00023303"/>
    </source>
</evidence>
<dbReference type="OrthoDB" id="9799090at2"/>
<evidence type="ECO:0000256" key="4">
    <source>
        <dbReference type="ARBA" id="ARBA00022989"/>
    </source>
</evidence>
<keyword evidence="6 8" id="KW-0472">Membrane</keyword>
<keyword evidence="2" id="KW-0813">Transport</keyword>
<dbReference type="PANTHER" id="PTHR11537:SF254">
    <property type="entry name" value="POTASSIUM VOLTAGE-GATED CHANNEL PROTEIN SHAB"/>
    <property type="match status" value="1"/>
</dbReference>
<keyword evidence="4 8" id="KW-1133">Transmembrane helix</keyword>
<evidence type="ECO:0000256" key="2">
    <source>
        <dbReference type="ARBA" id="ARBA00022448"/>
    </source>
</evidence>
<comment type="caution">
    <text evidence="10">The sequence shown here is derived from an EMBL/GenBank/DDBJ whole genome shotgun (WGS) entry which is preliminary data.</text>
</comment>